<dbReference type="Proteomes" id="UP001152876">
    <property type="component" value="Unassembled WGS sequence"/>
</dbReference>
<name>A0A9X4SG93_9BURK</name>
<feature type="transmembrane region" description="Helical" evidence="1">
    <location>
        <begin position="111"/>
        <end position="132"/>
    </location>
</feature>
<evidence type="ECO:0000313" key="2">
    <source>
        <dbReference type="EMBL" id="MDG5976786.1"/>
    </source>
</evidence>
<keyword evidence="1" id="KW-0812">Transmembrane</keyword>
<gene>
    <name evidence="2" type="ORF">H010_16069</name>
</gene>
<dbReference type="EMBL" id="AOGK01000014">
    <property type="protein sequence ID" value="MDG5976786.1"/>
    <property type="molecule type" value="Genomic_DNA"/>
</dbReference>
<reference evidence="2" key="1">
    <citation type="submission" date="2013-01" db="EMBL/GenBank/DDBJ databases">
        <title>Genome draft of Hydrogenophaga taeniospiralis 2K1.</title>
        <authorList>
            <person name="Gomila M."/>
            <person name="Lalucat J."/>
        </authorList>
    </citation>
    <scope>NUCLEOTIDE SEQUENCE</scope>
    <source>
        <strain evidence="2">CCUG 15921</strain>
    </source>
</reference>
<comment type="caution">
    <text evidence="2">The sequence shown here is derived from an EMBL/GenBank/DDBJ whole genome shotgun (WGS) entry which is preliminary data.</text>
</comment>
<dbReference type="Pfam" id="PF10861">
    <property type="entry name" value="DUF2784"/>
    <property type="match status" value="1"/>
</dbReference>
<dbReference type="InterPro" id="IPR021218">
    <property type="entry name" value="DUF2784"/>
</dbReference>
<evidence type="ECO:0000256" key="1">
    <source>
        <dbReference type="SAM" id="Phobius"/>
    </source>
</evidence>
<keyword evidence="1" id="KW-0472">Membrane</keyword>
<dbReference type="AlphaFoldDB" id="A0A9X4SG93"/>
<dbReference type="OrthoDB" id="370375at2"/>
<feature type="transmembrane region" description="Helical" evidence="1">
    <location>
        <begin position="20"/>
        <end position="39"/>
    </location>
</feature>
<keyword evidence="1" id="KW-1133">Transmembrane helix</keyword>
<dbReference type="RefSeq" id="WP_068167380.1">
    <property type="nucleotide sequence ID" value="NZ_AOGK01000014.1"/>
</dbReference>
<evidence type="ECO:0008006" key="4">
    <source>
        <dbReference type="Google" id="ProtNLM"/>
    </source>
</evidence>
<feature type="transmembrane region" description="Helical" evidence="1">
    <location>
        <begin position="51"/>
        <end position="70"/>
    </location>
</feature>
<accession>A0A9X4SG93</accession>
<evidence type="ECO:0000313" key="3">
    <source>
        <dbReference type="Proteomes" id="UP001152876"/>
    </source>
</evidence>
<keyword evidence="3" id="KW-1185">Reference proteome</keyword>
<proteinExistence type="predicted"/>
<sequence>MSPTSVFSPTSATLLADALLALHVGVVLFVVGLLPLILIGGALGWRWVRHFGLRATHLGLMGFIAAQTWLGQLCPLTVWEQGLRRQAGQGGYREGFIEHWLSRLLYWDAPWSVFVAAYTGFALLVAGAWWWVRPRR</sequence>
<organism evidence="2 3">
    <name type="scientific">Hydrogenophaga taeniospiralis CCUG 15921</name>
    <dbReference type="NCBI Taxonomy" id="1281780"/>
    <lineage>
        <taxon>Bacteria</taxon>
        <taxon>Pseudomonadati</taxon>
        <taxon>Pseudomonadota</taxon>
        <taxon>Betaproteobacteria</taxon>
        <taxon>Burkholderiales</taxon>
        <taxon>Comamonadaceae</taxon>
        <taxon>Hydrogenophaga</taxon>
    </lineage>
</organism>
<protein>
    <recommendedName>
        <fullName evidence="4">DUF2784 domain-containing protein</fullName>
    </recommendedName>
</protein>